<dbReference type="PROSITE" id="PS50805">
    <property type="entry name" value="KRAB"/>
    <property type="match status" value="1"/>
</dbReference>
<sequence length="69" mass="8341">MPGLFQDSFTFDDVAVNFTPEEWALLDISQKELYRDVMWETLQNLSFLGQKWEDENFDDWNQNSGRYLR</sequence>
<dbReference type="Gene3D" id="6.10.140.140">
    <property type="match status" value="1"/>
</dbReference>
<organism evidence="2 3">
    <name type="scientific">Dipodomys ordii</name>
    <name type="common">Ord's kangaroo rat</name>
    <dbReference type="NCBI Taxonomy" id="10020"/>
    <lineage>
        <taxon>Eukaryota</taxon>
        <taxon>Metazoa</taxon>
        <taxon>Chordata</taxon>
        <taxon>Craniata</taxon>
        <taxon>Vertebrata</taxon>
        <taxon>Euteleostomi</taxon>
        <taxon>Mammalia</taxon>
        <taxon>Eutheria</taxon>
        <taxon>Euarchontoglires</taxon>
        <taxon>Glires</taxon>
        <taxon>Rodentia</taxon>
        <taxon>Castorimorpha</taxon>
        <taxon>Heteromyidae</taxon>
        <taxon>Dipodomyinae</taxon>
        <taxon>Dipodomys</taxon>
    </lineage>
</organism>
<dbReference type="InterPro" id="IPR050169">
    <property type="entry name" value="Krueppel_C2H2_ZnF"/>
</dbReference>
<evidence type="ECO:0000259" key="1">
    <source>
        <dbReference type="PROSITE" id="PS50805"/>
    </source>
</evidence>
<dbReference type="RefSeq" id="XP_012889461.1">
    <property type="nucleotide sequence ID" value="XM_013034007.1"/>
</dbReference>
<feature type="domain" description="KRAB" evidence="1">
    <location>
        <begin position="9"/>
        <end position="69"/>
    </location>
</feature>
<protein>
    <submittedName>
        <fullName evidence="3">Zinc finger protein 564-like isoform X2</fullName>
    </submittedName>
</protein>
<dbReference type="InterPro" id="IPR001909">
    <property type="entry name" value="KRAB"/>
</dbReference>
<dbReference type="AlphaFoldDB" id="A0A1S3GKX6"/>
<dbReference type="OrthoDB" id="1095242at2759"/>
<dbReference type="SMART" id="SM00349">
    <property type="entry name" value="KRAB"/>
    <property type="match status" value="1"/>
</dbReference>
<dbReference type="SUPFAM" id="SSF109640">
    <property type="entry name" value="KRAB domain (Kruppel-associated box)"/>
    <property type="match status" value="1"/>
</dbReference>
<dbReference type="PANTHER" id="PTHR23232:SF163">
    <property type="entry name" value="ZINC FINGER PROTEIN 589"/>
    <property type="match status" value="1"/>
</dbReference>
<dbReference type="PANTHER" id="PTHR23232">
    <property type="entry name" value="KRAB DOMAIN C2H2 ZINC FINGER"/>
    <property type="match status" value="1"/>
</dbReference>
<dbReference type="InterPro" id="IPR036051">
    <property type="entry name" value="KRAB_dom_sf"/>
</dbReference>
<proteinExistence type="predicted"/>
<keyword evidence="2" id="KW-1185">Reference proteome</keyword>
<gene>
    <name evidence="3" type="primary">LOC105999101</name>
</gene>
<dbReference type="GO" id="GO:0006355">
    <property type="term" value="P:regulation of DNA-templated transcription"/>
    <property type="evidence" value="ECO:0007669"/>
    <property type="project" value="InterPro"/>
</dbReference>
<dbReference type="Pfam" id="PF01352">
    <property type="entry name" value="KRAB"/>
    <property type="match status" value="1"/>
</dbReference>
<dbReference type="Proteomes" id="UP000081671">
    <property type="component" value="Unplaced"/>
</dbReference>
<name>A0A1S3GKX6_DIPOR</name>
<evidence type="ECO:0000313" key="3">
    <source>
        <dbReference type="RefSeq" id="XP_012889461.1"/>
    </source>
</evidence>
<dbReference type="CDD" id="cd07765">
    <property type="entry name" value="KRAB_A-box"/>
    <property type="match status" value="1"/>
</dbReference>
<dbReference type="GeneID" id="105999101"/>
<reference evidence="3" key="1">
    <citation type="submission" date="2025-08" db="UniProtKB">
        <authorList>
            <consortium name="RefSeq"/>
        </authorList>
    </citation>
    <scope>IDENTIFICATION</scope>
    <source>
        <tissue evidence="3">Kidney</tissue>
    </source>
</reference>
<evidence type="ECO:0000313" key="2">
    <source>
        <dbReference type="Proteomes" id="UP000081671"/>
    </source>
</evidence>
<accession>A0A1S3GKX6</accession>